<gene>
    <name evidence="1" type="ORF">GOCE00092_LOCUS21840</name>
</gene>
<evidence type="ECO:0000313" key="1">
    <source>
        <dbReference type="EMBL" id="CAD9301267.1"/>
    </source>
</evidence>
<organism evidence="1">
    <name type="scientific">Grammatophora oceanica</name>
    <dbReference type="NCBI Taxonomy" id="210454"/>
    <lineage>
        <taxon>Eukaryota</taxon>
        <taxon>Sar</taxon>
        <taxon>Stramenopiles</taxon>
        <taxon>Ochrophyta</taxon>
        <taxon>Bacillariophyta</taxon>
        <taxon>Fragilariophyceae</taxon>
        <taxon>Fragilariophycidae</taxon>
        <taxon>Rhabdonematales</taxon>
        <taxon>Grammatophoraceae</taxon>
        <taxon>Grammatophora</taxon>
    </lineage>
</organism>
<protein>
    <submittedName>
        <fullName evidence="1">Uncharacterized protein</fullName>
    </submittedName>
</protein>
<sequence>MINGGNTNGCTAPQISGIGFDRDNNMIIAVLNRGGHQWGWRNRHPKSWNATGLFSTHSDGDILKACWTGSGWIIESTTDGTTICHQNEREPNLNSSAMEFYFGDYAEGEGARGKVH</sequence>
<proteinExistence type="predicted"/>
<reference evidence="1" key="1">
    <citation type="submission" date="2021-01" db="EMBL/GenBank/DDBJ databases">
        <authorList>
            <person name="Corre E."/>
            <person name="Pelletier E."/>
            <person name="Niang G."/>
            <person name="Scheremetjew M."/>
            <person name="Finn R."/>
            <person name="Kale V."/>
            <person name="Holt S."/>
            <person name="Cochrane G."/>
            <person name="Meng A."/>
            <person name="Brown T."/>
            <person name="Cohen L."/>
        </authorList>
    </citation>
    <scope>NUCLEOTIDE SEQUENCE</scope>
    <source>
        <strain evidence="1">CCMP 410</strain>
    </source>
</reference>
<dbReference type="EMBL" id="HBGK01041740">
    <property type="protein sequence ID" value="CAD9301267.1"/>
    <property type="molecule type" value="Transcribed_RNA"/>
</dbReference>
<dbReference type="AlphaFoldDB" id="A0A7S1YI18"/>
<name>A0A7S1YI18_9STRA</name>
<accession>A0A7S1YI18</accession>